<dbReference type="Pfam" id="PF00465">
    <property type="entry name" value="Fe-ADH"/>
    <property type="match status" value="1"/>
</dbReference>
<evidence type="ECO:0000259" key="3">
    <source>
        <dbReference type="Pfam" id="PF25137"/>
    </source>
</evidence>
<dbReference type="SUPFAM" id="SSF56796">
    <property type="entry name" value="Dehydroquinate synthase-like"/>
    <property type="match status" value="1"/>
</dbReference>
<feature type="domain" description="Fe-containing alcohol dehydrogenase-like C-terminal" evidence="3">
    <location>
        <begin position="206"/>
        <end position="405"/>
    </location>
</feature>
<dbReference type="Gene3D" id="1.20.1090.10">
    <property type="entry name" value="Dehydroquinate synthase-like - alpha domain"/>
    <property type="match status" value="1"/>
</dbReference>
<reference evidence="4 5" key="1">
    <citation type="journal article" date="2024" name="J. Plant Pathol.">
        <title>Sequence and assembly of the genome of Seiridium unicorne, isolate CBS 538.82, causal agent of cypress canker disease.</title>
        <authorList>
            <person name="Scali E."/>
            <person name="Rocca G.D."/>
            <person name="Danti R."/>
            <person name="Garbelotto M."/>
            <person name="Barberini S."/>
            <person name="Baroncelli R."/>
            <person name="Emiliani G."/>
        </authorList>
    </citation>
    <scope>NUCLEOTIDE SEQUENCE [LARGE SCALE GENOMIC DNA]</scope>
    <source>
        <strain evidence="4 5">BM-138-508</strain>
    </source>
</reference>
<feature type="domain" description="Alcohol dehydrogenase iron-type/glycerol dehydrogenase GldA" evidence="2">
    <location>
        <begin position="20"/>
        <end position="193"/>
    </location>
</feature>
<sequence length="407" mass="43544">MTQETLRPAFSGREKPLVSYGIGFAEALTQHVDDIFHSSSIYLLASKSLASNTSHLQNAKSALGSKLSGIRVGMKPHSQWSEILQIVSDARTCKADLLVTLGAGSLTDAAKVISLALANDVATAEEIESLHPESPKHTGHIKPAQIPIICVPTSLSGGEYSATAGATNDETGRKWAFSAQAGIKCPDLVILDPELSASTPEHIWLSTGVKSVDHCVETLCSLESDQQADEDARKGLQKLVPGLLGSKTAGRDLGKRLECQLGVINAMSACSRGVPLGASHGIGHQLGPVGVGHGETSCLLLPAVCKYNFENGANRERQNAVIEILWQLPEAAAIFEERSLKREEVDLGDLLDVVIQELGMPRSLSEFKIGEDQMDNIAEHSLQDRWVQSNPAPLDKKGVLDILKMIA</sequence>
<dbReference type="Proteomes" id="UP001408356">
    <property type="component" value="Unassembled WGS sequence"/>
</dbReference>
<dbReference type="EMBL" id="JARVKF010000124">
    <property type="protein sequence ID" value="KAK9422178.1"/>
    <property type="molecule type" value="Genomic_DNA"/>
</dbReference>
<dbReference type="PANTHER" id="PTHR11496:SF107">
    <property type="entry name" value="ALCOHOL DEHYDROGENASE, PUTATIVE (AFU_ORTHOLOGUE AFUA_1G06800)-RELATED"/>
    <property type="match status" value="1"/>
</dbReference>
<dbReference type="InterPro" id="IPR001670">
    <property type="entry name" value="ADH_Fe/GldA"/>
</dbReference>
<dbReference type="Pfam" id="PF25137">
    <property type="entry name" value="ADH_Fe_C"/>
    <property type="match status" value="1"/>
</dbReference>
<evidence type="ECO:0000259" key="2">
    <source>
        <dbReference type="Pfam" id="PF00465"/>
    </source>
</evidence>
<dbReference type="InterPro" id="IPR056798">
    <property type="entry name" value="ADH_Fe_C"/>
</dbReference>
<gene>
    <name evidence="4" type="ORF">SUNI508_04857</name>
</gene>
<dbReference type="InterPro" id="IPR039697">
    <property type="entry name" value="Alcohol_dehydrogenase_Fe"/>
</dbReference>
<dbReference type="Gene3D" id="3.40.50.1970">
    <property type="match status" value="1"/>
</dbReference>
<proteinExistence type="predicted"/>
<organism evidence="4 5">
    <name type="scientific">Seiridium unicorne</name>
    <dbReference type="NCBI Taxonomy" id="138068"/>
    <lineage>
        <taxon>Eukaryota</taxon>
        <taxon>Fungi</taxon>
        <taxon>Dikarya</taxon>
        <taxon>Ascomycota</taxon>
        <taxon>Pezizomycotina</taxon>
        <taxon>Sordariomycetes</taxon>
        <taxon>Xylariomycetidae</taxon>
        <taxon>Amphisphaeriales</taxon>
        <taxon>Sporocadaceae</taxon>
        <taxon>Seiridium</taxon>
    </lineage>
</organism>
<name>A0ABR2V5I4_9PEZI</name>
<protein>
    <submittedName>
        <fullName evidence="4">Fe-containing alcohol dehydrogenase</fullName>
    </submittedName>
</protein>
<evidence type="ECO:0000313" key="5">
    <source>
        <dbReference type="Proteomes" id="UP001408356"/>
    </source>
</evidence>
<comment type="caution">
    <text evidence="4">The sequence shown here is derived from an EMBL/GenBank/DDBJ whole genome shotgun (WGS) entry which is preliminary data.</text>
</comment>
<accession>A0ABR2V5I4</accession>
<keyword evidence="1" id="KW-0560">Oxidoreductase</keyword>
<evidence type="ECO:0000256" key="1">
    <source>
        <dbReference type="ARBA" id="ARBA00023002"/>
    </source>
</evidence>
<dbReference type="PANTHER" id="PTHR11496">
    <property type="entry name" value="ALCOHOL DEHYDROGENASE"/>
    <property type="match status" value="1"/>
</dbReference>
<dbReference type="CDD" id="cd08192">
    <property type="entry name" value="MAR-like"/>
    <property type="match status" value="1"/>
</dbReference>
<keyword evidence="5" id="KW-1185">Reference proteome</keyword>
<evidence type="ECO:0000313" key="4">
    <source>
        <dbReference type="EMBL" id="KAK9422178.1"/>
    </source>
</evidence>